<feature type="region of interest" description="Disordered" evidence="1">
    <location>
        <begin position="1"/>
        <end position="82"/>
    </location>
</feature>
<evidence type="ECO:0000256" key="1">
    <source>
        <dbReference type="SAM" id="MobiDB-lite"/>
    </source>
</evidence>
<evidence type="ECO:0000313" key="3">
    <source>
        <dbReference type="Proteomes" id="UP000827549"/>
    </source>
</evidence>
<reference evidence="2" key="1">
    <citation type="submission" date="2023-10" db="EMBL/GenBank/DDBJ databases">
        <authorList>
            <person name="Noh H."/>
        </authorList>
    </citation>
    <scope>NUCLEOTIDE SEQUENCE</scope>
    <source>
        <strain evidence="2">DUCC4014</strain>
    </source>
</reference>
<dbReference type="GeneID" id="87812960"/>
<accession>A0AAF0YKC2</accession>
<feature type="compositionally biased region" description="Basic and acidic residues" evidence="1">
    <location>
        <begin position="1"/>
        <end position="10"/>
    </location>
</feature>
<dbReference type="RefSeq" id="XP_062632342.1">
    <property type="nucleotide sequence ID" value="XM_062776358.1"/>
</dbReference>
<dbReference type="AlphaFoldDB" id="A0AAF0YKC2"/>
<name>A0AAF0YKC2_9TREE</name>
<organism evidence="2 3">
    <name type="scientific">Vanrija pseudolonga</name>
    <dbReference type="NCBI Taxonomy" id="143232"/>
    <lineage>
        <taxon>Eukaryota</taxon>
        <taxon>Fungi</taxon>
        <taxon>Dikarya</taxon>
        <taxon>Basidiomycota</taxon>
        <taxon>Agaricomycotina</taxon>
        <taxon>Tremellomycetes</taxon>
        <taxon>Trichosporonales</taxon>
        <taxon>Trichosporonaceae</taxon>
        <taxon>Vanrija</taxon>
    </lineage>
</organism>
<proteinExistence type="predicted"/>
<sequence length="169" mass="18733">MGKDRKDHKSSIGKGIKANRQPADEPAPPSYGASTEAKVFATSSPLAFTPTHNPPPFSQPMSASSSRAELPPKPTPELYPHATPSWFRRKFRGEVVADLHAMATLVKEGHAPDEVGRMLRLNDNDEDRARAALVHNRHLRWGFKFQPVHCQLCAIASQSGERERHSQPL</sequence>
<keyword evidence="3" id="KW-1185">Reference proteome</keyword>
<evidence type="ECO:0000313" key="2">
    <source>
        <dbReference type="EMBL" id="WOO86316.1"/>
    </source>
</evidence>
<protein>
    <submittedName>
        <fullName evidence="2">Uncharacterized protein</fullName>
    </submittedName>
</protein>
<gene>
    <name evidence="2" type="ORF">LOC62_07G009799</name>
</gene>
<dbReference type="Proteomes" id="UP000827549">
    <property type="component" value="Chromosome 7"/>
</dbReference>
<dbReference type="EMBL" id="CP086720">
    <property type="protein sequence ID" value="WOO86316.1"/>
    <property type="molecule type" value="Genomic_DNA"/>
</dbReference>